<keyword evidence="3" id="KW-1185">Reference proteome</keyword>
<proteinExistence type="predicted"/>
<comment type="caution">
    <text evidence="2">The sequence shown here is derived from an EMBL/GenBank/DDBJ whole genome shotgun (WGS) entry which is preliminary data.</text>
</comment>
<evidence type="ECO:0000256" key="1">
    <source>
        <dbReference type="SAM" id="MobiDB-lite"/>
    </source>
</evidence>
<feature type="region of interest" description="Disordered" evidence="1">
    <location>
        <begin position="77"/>
        <end position="151"/>
    </location>
</feature>
<organism evidence="2 3">
    <name type="scientific">Phytophthora megakarya</name>
    <dbReference type="NCBI Taxonomy" id="4795"/>
    <lineage>
        <taxon>Eukaryota</taxon>
        <taxon>Sar</taxon>
        <taxon>Stramenopiles</taxon>
        <taxon>Oomycota</taxon>
        <taxon>Peronosporomycetes</taxon>
        <taxon>Peronosporales</taxon>
        <taxon>Peronosporaceae</taxon>
        <taxon>Phytophthora</taxon>
    </lineage>
</organism>
<feature type="compositionally biased region" description="Basic and acidic residues" evidence="1">
    <location>
        <begin position="77"/>
        <end position="96"/>
    </location>
</feature>
<evidence type="ECO:0000313" key="3">
    <source>
        <dbReference type="Proteomes" id="UP000198211"/>
    </source>
</evidence>
<gene>
    <name evidence="2" type="ORF">PHMEG_0003912</name>
</gene>
<sequence length="446" mass="49352">MEIVAVDRRLLQPAAVDEDETEAVAISCVEFLLSETNAYYQQKCLAHEAISSVSTRVRDNVLDTVFAAVLDAEVTMDEHGFRPESRPEAATQDRHAVRSVPSKSPEKPASTRNNFQNKPASSPPSRAGSLPDNLRSRAGTKKRGQITKVETDKPSAITPSIQTFEREFEMDCEKPEIKEWREKCLKMLAASKKKPGFSKLAAIARAFAVPENRVSMEVGVIAAPPENIVEALAETPVNMKTNVDSFASILDLTTEVENSSRVIENGNISIAMRRTTRKPGAALDSTSRNLRSKSTTIHSIAENPRRQSKRRSQSSNVSDTSLQQPRKSTILTDSLSRRKQTRKLSLSESLSGNSDNGWNSSRSLWNYEQESGSATTRTFVAEDSDFNTNSFPETMHVACGVVLLQGEFVVEGPGWGENSTTMSRRRFGVRTIFRLLVYMSSLDSNL</sequence>
<dbReference type="EMBL" id="NBNE01000214">
    <property type="protein sequence ID" value="OWZ21536.1"/>
    <property type="molecule type" value="Genomic_DNA"/>
</dbReference>
<name>A0A225WV95_9STRA</name>
<dbReference type="OrthoDB" id="168457at2759"/>
<accession>A0A225WV95</accession>
<protein>
    <submittedName>
        <fullName evidence="2">Uncharacterized protein</fullName>
    </submittedName>
</protein>
<feature type="region of interest" description="Disordered" evidence="1">
    <location>
        <begin position="273"/>
        <end position="337"/>
    </location>
</feature>
<reference evidence="3" key="1">
    <citation type="submission" date="2017-03" db="EMBL/GenBank/DDBJ databases">
        <title>Phytopthora megakarya and P. palmivora, two closely related causual agents of cacao black pod achieved similar genome size and gene model numbers by different mechanisms.</title>
        <authorList>
            <person name="Ali S."/>
            <person name="Shao J."/>
            <person name="Larry D.J."/>
            <person name="Kronmiller B."/>
            <person name="Shen D."/>
            <person name="Strem M.D."/>
            <person name="Melnick R.L."/>
            <person name="Guiltinan M.J."/>
            <person name="Tyler B.M."/>
            <person name="Meinhardt L.W."/>
            <person name="Bailey B.A."/>
        </authorList>
    </citation>
    <scope>NUCLEOTIDE SEQUENCE [LARGE SCALE GENOMIC DNA]</scope>
    <source>
        <strain evidence="3">zdho120</strain>
    </source>
</reference>
<evidence type="ECO:0000313" key="2">
    <source>
        <dbReference type="EMBL" id="OWZ21536.1"/>
    </source>
</evidence>
<feature type="compositionally biased region" description="Polar residues" evidence="1">
    <location>
        <begin position="316"/>
        <end position="334"/>
    </location>
</feature>
<dbReference type="Proteomes" id="UP000198211">
    <property type="component" value="Unassembled WGS sequence"/>
</dbReference>
<feature type="compositionally biased region" description="Polar residues" evidence="1">
    <location>
        <begin position="110"/>
        <end position="124"/>
    </location>
</feature>
<dbReference type="AlphaFoldDB" id="A0A225WV95"/>
<feature type="compositionally biased region" description="Polar residues" evidence="1">
    <location>
        <begin position="284"/>
        <end position="298"/>
    </location>
</feature>